<keyword evidence="6 7" id="KW-0472">Membrane</keyword>
<evidence type="ECO:0000256" key="1">
    <source>
        <dbReference type="ARBA" id="ARBA00004651"/>
    </source>
</evidence>
<evidence type="ECO:0000256" key="2">
    <source>
        <dbReference type="ARBA" id="ARBA00006683"/>
    </source>
</evidence>
<dbReference type="PANTHER" id="PTHR32309">
    <property type="entry name" value="TYROSINE-PROTEIN KINASE"/>
    <property type="match status" value="1"/>
</dbReference>
<evidence type="ECO:0000259" key="8">
    <source>
        <dbReference type="Pfam" id="PF02706"/>
    </source>
</evidence>
<dbReference type="EMBL" id="CP001684">
    <property type="protein sequence ID" value="ACV22303.1"/>
    <property type="molecule type" value="Genomic_DNA"/>
</dbReference>
<evidence type="ECO:0000313" key="9">
    <source>
        <dbReference type="EMBL" id="ACV22303.1"/>
    </source>
</evidence>
<feature type="transmembrane region" description="Helical" evidence="7">
    <location>
        <begin position="169"/>
        <end position="189"/>
    </location>
</feature>
<comment type="similarity">
    <text evidence="2">Belongs to the CpsC/CapA family.</text>
</comment>
<reference evidence="9 10" key="1">
    <citation type="journal article" date="2009" name="Stand. Genomic Sci.">
        <title>Complete genome sequence of Slackia heliotrinireducens type strain (RHS 1).</title>
        <authorList>
            <person name="Pukall R."/>
            <person name="Lapidus A."/>
            <person name="Nolan M."/>
            <person name="Copeland A."/>
            <person name="Glavina Del Rio T."/>
            <person name="Lucas S."/>
            <person name="Chen F."/>
            <person name="Tice H."/>
            <person name="Cheng J.F."/>
            <person name="Chertkov O."/>
            <person name="Bruce D."/>
            <person name="Goodwin L."/>
            <person name="Kuske C."/>
            <person name="Brettin T."/>
            <person name="Detter J.C."/>
            <person name="Han C."/>
            <person name="Pitluck S."/>
            <person name="Pati A."/>
            <person name="Mavrommatis K."/>
            <person name="Ivanova N."/>
            <person name="Ovchinnikova G."/>
            <person name="Chen A."/>
            <person name="Palaniappan K."/>
            <person name="Schneider S."/>
            <person name="Rohde M."/>
            <person name="Chain P."/>
            <person name="D'haeseleer P."/>
            <person name="Goker M."/>
            <person name="Bristow J."/>
            <person name="Eisen J.A."/>
            <person name="Markowitz V."/>
            <person name="Kyrpides N.C."/>
            <person name="Klenk H.P."/>
            <person name="Hugenholtz P."/>
        </authorList>
    </citation>
    <scope>NUCLEOTIDE SEQUENCE [LARGE SCALE GENOMIC DNA]</scope>
    <source>
        <strain evidence="10">ATCC 29202 / DSM 20476 / NCTC 11029 / RHS 1</strain>
    </source>
</reference>
<evidence type="ECO:0000256" key="4">
    <source>
        <dbReference type="ARBA" id="ARBA00022692"/>
    </source>
</evidence>
<name>C7N5W8_SLAHD</name>
<accession>C7N5W8</accession>
<dbReference type="AlphaFoldDB" id="C7N5W8"/>
<dbReference type="Proteomes" id="UP000002026">
    <property type="component" value="Chromosome"/>
</dbReference>
<keyword evidence="5 7" id="KW-1133">Transmembrane helix</keyword>
<sequence length="223" mass="24019">MTLLELLHLLRERLALVVALPVIFGLIAAIVCWGFMPNQYTAEVSIYALAHLESSSQNGDYVTSSDLSASQMLANDFAELAKNEQVQSQTADVLGLENLNDYEIQITSSTTTRVIKVAVTSEDPDSAALVANELVAQLSDAAIRVMEVEAVNVVSDAKAPTSPSGPNRLMYAMVAVLAGLFLAIALVVLEDMLNTTVRSDQEVQELLGLPVIGRYPLEKGGRR</sequence>
<dbReference type="eggNOG" id="COG3944">
    <property type="taxonomic scope" value="Bacteria"/>
</dbReference>
<dbReference type="GO" id="GO:0005886">
    <property type="term" value="C:plasma membrane"/>
    <property type="evidence" value="ECO:0007669"/>
    <property type="project" value="UniProtKB-SubCell"/>
</dbReference>
<keyword evidence="3" id="KW-1003">Cell membrane</keyword>
<comment type="subcellular location">
    <subcellularLocation>
        <location evidence="1">Cell membrane</location>
        <topology evidence="1">Multi-pass membrane protein</topology>
    </subcellularLocation>
</comment>
<proteinExistence type="inferred from homology"/>
<keyword evidence="10" id="KW-1185">Reference proteome</keyword>
<feature type="transmembrane region" description="Helical" evidence="7">
    <location>
        <begin position="14"/>
        <end position="36"/>
    </location>
</feature>
<gene>
    <name evidence="9" type="ordered locus">Shel_12760</name>
</gene>
<evidence type="ECO:0000256" key="3">
    <source>
        <dbReference type="ARBA" id="ARBA00022475"/>
    </source>
</evidence>
<dbReference type="RefSeq" id="WP_012798406.1">
    <property type="nucleotide sequence ID" value="NC_013165.1"/>
</dbReference>
<organism evidence="9 10">
    <name type="scientific">Slackia heliotrinireducens (strain ATCC 29202 / DSM 20476 / NCTC 11029 / RHS 1)</name>
    <name type="common">Peptococcus heliotrinreducens</name>
    <dbReference type="NCBI Taxonomy" id="471855"/>
    <lineage>
        <taxon>Bacteria</taxon>
        <taxon>Bacillati</taxon>
        <taxon>Actinomycetota</taxon>
        <taxon>Coriobacteriia</taxon>
        <taxon>Eggerthellales</taxon>
        <taxon>Eggerthellaceae</taxon>
        <taxon>Slackia</taxon>
    </lineage>
</organism>
<evidence type="ECO:0000256" key="7">
    <source>
        <dbReference type="SAM" id="Phobius"/>
    </source>
</evidence>
<dbReference type="GO" id="GO:0004713">
    <property type="term" value="F:protein tyrosine kinase activity"/>
    <property type="evidence" value="ECO:0007669"/>
    <property type="project" value="TreeGrafter"/>
</dbReference>
<evidence type="ECO:0000256" key="6">
    <source>
        <dbReference type="ARBA" id="ARBA00023136"/>
    </source>
</evidence>
<evidence type="ECO:0000313" key="10">
    <source>
        <dbReference type="Proteomes" id="UP000002026"/>
    </source>
</evidence>
<dbReference type="InterPro" id="IPR050445">
    <property type="entry name" value="Bact_polysacc_biosynth/exp"/>
</dbReference>
<keyword evidence="4 7" id="KW-0812">Transmembrane</keyword>
<dbReference type="STRING" id="471855.Shel_12760"/>
<dbReference type="KEGG" id="shi:Shel_12760"/>
<dbReference type="PANTHER" id="PTHR32309:SF13">
    <property type="entry name" value="FERRIC ENTEROBACTIN TRANSPORT PROTEIN FEPE"/>
    <property type="match status" value="1"/>
</dbReference>
<dbReference type="InterPro" id="IPR003856">
    <property type="entry name" value="LPS_length_determ_N"/>
</dbReference>
<dbReference type="HOGENOM" id="CLU_082668_0_1_11"/>
<feature type="domain" description="Polysaccharide chain length determinant N-terminal" evidence="8">
    <location>
        <begin position="2"/>
        <end position="92"/>
    </location>
</feature>
<dbReference type="Pfam" id="PF02706">
    <property type="entry name" value="Wzz"/>
    <property type="match status" value="1"/>
</dbReference>
<evidence type="ECO:0000256" key="5">
    <source>
        <dbReference type="ARBA" id="ARBA00022989"/>
    </source>
</evidence>
<protein>
    <submittedName>
        <fullName evidence="9">Capsular polysaccharide biosynthesis protein</fullName>
    </submittedName>
</protein>